<organism evidence="1 2">
    <name type="scientific">Burkholderia contaminans</name>
    <dbReference type="NCBI Taxonomy" id="488447"/>
    <lineage>
        <taxon>Bacteria</taxon>
        <taxon>Pseudomonadati</taxon>
        <taxon>Pseudomonadota</taxon>
        <taxon>Betaproteobacteria</taxon>
        <taxon>Burkholderiales</taxon>
        <taxon>Burkholderiaceae</taxon>
        <taxon>Burkholderia</taxon>
        <taxon>Burkholderia cepacia complex</taxon>
    </lineage>
</organism>
<dbReference type="EMBL" id="JAUJQS010000031">
    <property type="protein sequence ID" value="MDN7568986.1"/>
    <property type="molecule type" value="Genomic_DNA"/>
</dbReference>
<name>A0AAP4R8W8_9BURK</name>
<reference evidence="1" key="1">
    <citation type="submission" date="2023-07" db="EMBL/GenBank/DDBJ databases">
        <title>A collection of bacterial strains from the Burkholderia cepacia Research Laboratory and Repository.</title>
        <authorList>
            <person name="Lipuma J."/>
            <person name="Spilker T."/>
            <person name="Caverly L."/>
        </authorList>
    </citation>
    <scope>NUCLEOTIDE SEQUENCE</scope>
    <source>
        <strain evidence="1">AU44979</strain>
    </source>
</reference>
<sequence>MTVVLTADALKKLASGFGVNSIEYNAIIEAASQSDFLAGELNEFGAAGQWQFKRRVAGSGVSTGSRDKVISFDPSWSESPNVFATTLAHELGHALLPGGMGGSLALNPDVSRRWTSSTARTARSRSSLTSTSTRAIQSTTLLPMAHKQRCFSASMVK</sequence>
<accession>A0AAP4R8W8</accession>
<dbReference type="AlphaFoldDB" id="A0AAP4R8W8"/>
<protein>
    <submittedName>
        <fullName evidence="1">Uncharacterized protein</fullName>
    </submittedName>
</protein>
<gene>
    <name evidence="1" type="ORF">QZM56_31240</name>
</gene>
<proteinExistence type="predicted"/>
<dbReference type="Proteomes" id="UP001172109">
    <property type="component" value="Unassembled WGS sequence"/>
</dbReference>
<evidence type="ECO:0000313" key="1">
    <source>
        <dbReference type="EMBL" id="MDN7568986.1"/>
    </source>
</evidence>
<comment type="caution">
    <text evidence="1">The sequence shown here is derived from an EMBL/GenBank/DDBJ whole genome shotgun (WGS) entry which is preliminary data.</text>
</comment>
<evidence type="ECO:0000313" key="2">
    <source>
        <dbReference type="Proteomes" id="UP001172109"/>
    </source>
</evidence>
<dbReference type="RefSeq" id="WP_137909814.1">
    <property type="nucleotide sequence ID" value="NZ_CADEUY010000001.1"/>
</dbReference>